<gene>
    <name evidence="2" type="ORF">AB0I48_16210</name>
</gene>
<reference evidence="2 3" key="1">
    <citation type="submission" date="2024-06" db="EMBL/GenBank/DDBJ databases">
        <title>The Natural Products Discovery Center: Release of the First 8490 Sequenced Strains for Exploring Actinobacteria Biosynthetic Diversity.</title>
        <authorList>
            <person name="Kalkreuter E."/>
            <person name="Kautsar S.A."/>
            <person name="Yang D."/>
            <person name="Bader C.D."/>
            <person name="Teijaro C.N."/>
            <person name="Fluegel L."/>
            <person name="Davis C.M."/>
            <person name="Simpson J.R."/>
            <person name="Lauterbach L."/>
            <person name="Steele A.D."/>
            <person name="Gui C."/>
            <person name="Meng S."/>
            <person name="Li G."/>
            <person name="Viehrig K."/>
            <person name="Ye F."/>
            <person name="Su P."/>
            <person name="Kiefer A.F."/>
            <person name="Nichols A."/>
            <person name="Cepeda A.J."/>
            <person name="Yan W."/>
            <person name="Fan B."/>
            <person name="Jiang Y."/>
            <person name="Adhikari A."/>
            <person name="Zheng C.-J."/>
            <person name="Schuster L."/>
            <person name="Cowan T.M."/>
            <person name="Smanski M.J."/>
            <person name="Chevrette M.G."/>
            <person name="De Carvalho L.P.S."/>
            <person name="Shen B."/>
        </authorList>
    </citation>
    <scope>NUCLEOTIDE SEQUENCE [LARGE SCALE GENOMIC DNA]</scope>
    <source>
        <strain evidence="2 3">NPDC050403</strain>
    </source>
</reference>
<keyword evidence="1" id="KW-0472">Membrane</keyword>
<keyword evidence="3" id="KW-1185">Reference proteome</keyword>
<feature type="transmembrane region" description="Helical" evidence="1">
    <location>
        <begin position="28"/>
        <end position="50"/>
    </location>
</feature>
<keyword evidence="1" id="KW-1133">Transmembrane helix</keyword>
<proteinExistence type="predicted"/>
<evidence type="ECO:0000313" key="2">
    <source>
        <dbReference type="EMBL" id="MEV0709103.1"/>
    </source>
</evidence>
<evidence type="ECO:0000256" key="1">
    <source>
        <dbReference type="SAM" id="Phobius"/>
    </source>
</evidence>
<dbReference type="RefSeq" id="WP_109528491.1">
    <property type="nucleotide sequence ID" value="NZ_JBEXKW010000001.1"/>
</dbReference>
<dbReference type="EMBL" id="JBFAKC010000006">
    <property type="protein sequence ID" value="MEV0709103.1"/>
    <property type="molecule type" value="Genomic_DNA"/>
</dbReference>
<comment type="caution">
    <text evidence="2">The sequence shown here is derived from an EMBL/GenBank/DDBJ whole genome shotgun (WGS) entry which is preliminary data.</text>
</comment>
<organism evidence="2 3">
    <name type="scientific">Nocardia aurea</name>
    <dbReference type="NCBI Taxonomy" id="2144174"/>
    <lineage>
        <taxon>Bacteria</taxon>
        <taxon>Bacillati</taxon>
        <taxon>Actinomycetota</taxon>
        <taxon>Actinomycetes</taxon>
        <taxon>Mycobacteriales</taxon>
        <taxon>Nocardiaceae</taxon>
        <taxon>Nocardia</taxon>
    </lineage>
</organism>
<evidence type="ECO:0000313" key="3">
    <source>
        <dbReference type="Proteomes" id="UP001551695"/>
    </source>
</evidence>
<name>A0ABV3FUI9_9NOCA</name>
<dbReference type="Proteomes" id="UP001551695">
    <property type="component" value="Unassembled WGS sequence"/>
</dbReference>
<accession>A0ABV3FUI9</accession>
<sequence length="80" mass="8518">MIWQRSSEFTETTAHLGHIATERSTPSWLTSIFGVFFLIVAAAVIVLLLVSNADFDTGPPKAPPASGSCEPFCTLAPQAP</sequence>
<protein>
    <submittedName>
        <fullName evidence="2">Uncharacterized protein</fullName>
    </submittedName>
</protein>
<keyword evidence="1" id="KW-0812">Transmembrane</keyword>